<evidence type="ECO:0008006" key="4">
    <source>
        <dbReference type="Google" id="ProtNLM"/>
    </source>
</evidence>
<accession>A0ABX6K0L3</accession>
<dbReference type="Proteomes" id="UP000503441">
    <property type="component" value="Chromosome"/>
</dbReference>
<proteinExistence type="predicted"/>
<evidence type="ECO:0000313" key="3">
    <source>
        <dbReference type="Proteomes" id="UP000503441"/>
    </source>
</evidence>
<protein>
    <recommendedName>
        <fullName evidence="4">DUF4190 domain-containing protein</fullName>
    </recommendedName>
</protein>
<dbReference type="RefSeq" id="WP_166331645.1">
    <property type="nucleotide sequence ID" value="NZ_CP049933.1"/>
</dbReference>
<dbReference type="EMBL" id="CP049933">
    <property type="protein sequence ID" value="QIM19403.1"/>
    <property type="molecule type" value="Genomic_DNA"/>
</dbReference>
<keyword evidence="1" id="KW-0812">Transmembrane</keyword>
<feature type="transmembrane region" description="Helical" evidence="1">
    <location>
        <begin position="40"/>
        <end position="63"/>
    </location>
</feature>
<evidence type="ECO:0000313" key="2">
    <source>
        <dbReference type="EMBL" id="QIM19403.1"/>
    </source>
</evidence>
<keyword evidence="1" id="KW-1133">Transmembrane helix</keyword>
<gene>
    <name evidence="2" type="ORF">G7066_13965</name>
</gene>
<feature type="transmembrane region" description="Helical" evidence="1">
    <location>
        <begin position="6"/>
        <end position="28"/>
    </location>
</feature>
<sequence length="69" mass="7212">MGILAFIALGAGLLIPIVGLVIVAIAFVRINMYNQRGIAFAIAFAIAAMFVSAANWGIGSAMFTQSFMS</sequence>
<name>A0ABX6K0L3_9MICO</name>
<reference evidence="2 3" key="1">
    <citation type="submission" date="2020-03" db="EMBL/GenBank/DDBJ databases">
        <title>Leucobacter sp. nov., isolated from beetles.</title>
        <authorList>
            <person name="Hyun D.-W."/>
            <person name="Bae J.-W."/>
        </authorList>
    </citation>
    <scope>NUCLEOTIDE SEQUENCE [LARGE SCALE GENOMIC DNA]</scope>
    <source>
        <strain evidence="2 3">HDW9A</strain>
    </source>
</reference>
<evidence type="ECO:0000256" key="1">
    <source>
        <dbReference type="SAM" id="Phobius"/>
    </source>
</evidence>
<keyword evidence="1" id="KW-0472">Membrane</keyword>
<organism evidence="2 3">
    <name type="scientific">Leucobacter coleopterorum</name>
    <dbReference type="NCBI Taxonomy" id="2714933"/>
    <lineage>
        <taxon>Bacteria</taxon>
        <taxon>Bacillati</taxon>
        <taxon>Actinomycetota</taxon>
        <taxon>Actinomycetes</taxon>
        <taxon>Micrococcales</taxon>
        <taxon>Microbacteriaceae</taxon>
        <taxon>Leucobacter</taxon>
    </lineage>
</organism>
<keyword evidence="3" id="KW-1185">Reference proteome</keyword>